<sequence length="206" mass="23414">MVELGVLLSKAVLGKVDLIGWSLVDDDLFYNDSALDTLYAAVSCTVTDPGLPLLRRNVSKFFNPDFIGFIHQYSASQIGRLVDGYGKERNWWKEEWIKQYNEKADCYVKQYENVKAYRDYMAKQGGAEKVESVNGFTSDHLFFLGSALSWCRKTAEFTLYRDLSGGHSPSEYRGKSSPTHDRFWKLAPCKDKLVSPRDTNGDPVVQ</sequence>
<proteinExistence type="inferred from homology"/>
<comment type="similarity">
    <text evidence="1">Belongs to the peptidase M13 family.</text>
</comment>
<feature type="domain" description="Peptidase M13 C-terminal" evidence="2">
    <location>
        <begin position="116"/>
        <end position="176"/>
    </location>
</feature>
<dbReference type="AlphaFoldDB" id="A0A2G9UM03"/>
<dbReference type="SUPFAM" id="SSF55486">
    <property type="entry name" value="Metalloproteases ('zincins'), catalytic domain"/>
    <property type="match status" value="1"/>
</dbReference>
<evidence type="ECO:0000256" key="1">
    <source>
        <dbReference type="ARBA" id="ARBA00007357"/>
    </source>
</evidence>
<dbReference type="Pfam" id="PF01431">
    <property type="entry name" value="Peptidase_M13"/>
    <property type="match status" value="1"/>
</dbReference>
<dbReference type="InterPro" id="IPR024079">
    <property type="entry name" value="MetalloPept_cat_dom_sf"/>
</dbReference>
<reference evidence="3 4" key="1">
    <citation type="submission" date="2015-09" db="EMBL/GenBank/DDBJ databases">
        <title>Draft genome of the parasitic nematode Teladorsagia circumcincta isolate WARC Sus (inbred).</title>
        <authorList>
            <person name="Mitreva M."/>
        </authorList>
    </citation>
    <scope>NUCLEOTIDE SEQUENCE [LARGE SCALE GENOMIC DNA]</scope>
    <source>
        <strain evidence="3 4">S</strain>
    </source>
</reference>
<dbReference type="PANTHER" id="PTHR11733">
    <property type="entry name" value="ZINC METALLOPROTEASE FAMILY M13 NEPRILYSIN-RELATED"/>
    <property type="match status" value="1"/>
</dbReference>
<dbReference type="GO" id="GO:0005886">
    <property type="term" value="C:plasma membrane"/>
    <property type="evidence" value="ECO:0007669"/>
    <property type="project" value="TreeGrafter"/>
</dbReference>
<dbReference type="PANTHER" id="PTHR11733:SF167">
    <property type="entry name" value="FI17812P1-RELATED"/>
    <property type="match status" value="1"/>
</dbReference>
<name>A0A2G9UM03_TELCI</name>
<dbReference type="Proteomes" id="UP000230423">
    <property type="component" value="Unassembled WGS sequence"/>
</dbReference>
<dbReference type="EMBL" id="KZ346008">
    <property type="protein sequence ID" value="PIO71247.1"/>
    <property type="molecule type" value="Genomic_DNA"/>
</dbReference>
<evidence type="ECO:0000313" key="3">
    <source>
        <dbReference type="EMBL" id="PIO71247.1"/>
    </source>
</evidence>
<dbReference type="GO" id="GO:0004222">
    <property type="term" value="F:metalloendopeptidase activity"/>
    <property type="evidence" value="ECO:0007669"/>
    <property type="project" value="InterPro"/>
</dbReference>
<protein>
    <recommendedName>
        <fullName evidence="2">Peptidase M13 C-terminal domain-containing protein</fullName>
    </recommendedName>
</protein>
<dbReference type="InterPro" id="IPR000718">
    <property type="entry name" value="Peptidase_M13"/>
</dbReference>
<dbReference type="InterPro" id="IPR018497">
    <property type="entry name" value="Peptidase_M13_C"/>
</dbReference>
<evidence type="ECO:0000259" key="2">
    <source>
        <dbReference type="Pfam" id="PF01431"/>
    </source>
</evidence>
<accession>A0A2G9UM03</accession>
<dbReference type="PROSITE" id="PS51885">
    <property type="entry name" value="NEPRILYSIN"/>
    <property type="match status" value="1"/>
</dbReference>
<dbReference type="GO" id="GO:0016485">
    <property type="term" value="P:protein processing"/>
    <property type="evidence" value="ECO:0007669"/>
    <property type="project" value="TreeGrafter"/>
</dbReference>
<organism evidence="3 4">
    <name type="scientific">Teladorsagia circumcincta</name>
    <name type="common">Brown stomach worm</name>
    <name type="synonym">Ostertagia circumcincta</name>
    <dbReference type="NCBI Taxonomy" id="45464"/>
    <lineage>
        <taxon>Eukaryota</taxon>
        <taxon>Metazoa</taxon>
        <taxon>Ecdysozoa</taxon>
        <taxon>Nematoda</taxon>
        <taxon>Chromadorea</taxon>
        <taxon>Rhabditida</taxon>
        <taxon>Rhabditina</taxon>
        <taxon>Rhabditomorpha</taxon>
        <taxon>Strongyloidea</taxon>
        <taxon>Trichostrongylidae</taxon>
        <taxon>Teladorsagia</taxon>
    </lineage>
</organism>
<keyword evidence="4" id="KW-1185">Reference proteome</keyword>
<dbReference type="Gene3D" id="3.40.390.10">
    <property type="entry name" value="Collagenase (Catalytic Domain)"/>
    <property type="match status" value="2"/>
</dbReference>
<evidence type="ECO:0000313" key="4">
    <source>
        <dbReference type="Proteomes" id="UP000230423"/>
    </source>
</evidence>
<gene>
    <name evidence="3" type="ORF">TELCIR_06859</name>
</gene>